<protein>
    <submittedName>
        <fullName evidence="7">Peptidase family S49</fullName>
    </submittedName>
</protein>
<dbReference type="AlphaFoldDB" id="A0A1I2E6S4"/>
<evidence type="ECO:0000256" key="5">
    <source>
        <dbReference type="SAM" id="MobiDB-lite"/>
    </source>
</evidence>
<dbReference type="Pfam" id="PF01343">
    <property type="entry name" value="Peptidase_S49"/>
    <property type="match status" value="1"/>
</dbReference>
<dbReference type="Gene3D" id="3.90.226.10">
    <property type="entry name" value="2-enoyl-CoA Hydratase, Chain A, domain 1"/>
    <property type="match status" value="1"/>
</dbReference>
<keyword evidence="2" id="KW-0645">Protease</keyword>
<keyword evidence="3" id="KW-0378">Hydrolase</keyword>
<feature type="domain" description="Peptidase S49" evidence="6">
    <location>
        <begin position="146"/>
        <end position="290"/>
    </location>
</feature>
<proteinExistence type="inferred from homology"/>
<keyword evidence="4" id="KW-0720">Serine protease</keyword>
<evidence type="ECO:0000259" key="6">
    <source>
        <dbReference type="Pfam" id="PF01343"/>
    </source>
</evidence>
<dbReference type="STRING" id="1177982.SAMN04489711_106271"/>
<evidence type="ECO:0000313" key="7">
    <source>
        <dbReference type="EMBL" id="SFE88674.1"/>
    </source>
</evidence>
<dbReference type="RefSeq" id="WP_092939631.1">
    <property type="nucleotide sequence ID" value="NZ_FONX01000006.1"/>
</dbReference>
<dbReference type="InterPro" id="IPR029045">
    <property type="entry name" value="ClpP/crotonase-like_dom_sf"/>
</dbReference>
<feature type="compositionally biased region" description="Basic and acidic residues" evidence="5">
    <location>
        <begin position="347"/>
        <end position="359"/>
    </location>
</feature>
<dbReference type="InterPro" id="IPR033855">
    <property type="entry name" value="Protein_C"/>
</dbReference>
<dbReference type="GO" id="GO:0008236">
    <property type="term" value="F:serine-type peptidase activity"/>
    <property type="evidence" value="ECO:0007669"/>
    <property type="project" value="UniProtKB-KW"/>
</dbReference>
<dbReference type="Gene3D" id="6.20.330.10">
    <property type="match status" value="1"/>
</dbReference>
<gene>
    <name evidence="7" type="ORF">SAMN04489711_106271</name>
</gene>
<dbReference type="EMBL" id="FONX01000006">
    <property type="protein sequence ID" value="SFE88674.1"/>
    <property type="molecule type" value="Genomic_DNA"/>
</dbReference>
<comment type="similarity">
    <text evidence="1">Belongs to the peptidase S49 family.</text>
</comment>
<sequence>MSMKFPRLAARIFNTPLLIHPQKLDALIAGLGGRLLGAEPAQIRLVGADQGTLLAPELFSTRRGERAERGYRVVDGVAVLSVSGALVHRSRMEGDSTWLVGYNDLASDLEDAMNNPEVHAVLQVYDSEGGEAQGAFEYGQRVFDLRGKKPLWSIADGMALSAGYLGSSAAEVQAVTATGYCGSVGVVARHVDFSRALDSEGITVTHIFAGAHKVDGNPYEPLPEAVRKDWQADIDGLYGMFVDAVAKHRATTTAVVRATQAATYSGQAAVGAGLADRVATTDQLIAELAAMRPRTHSVGAAAHSTAVKGANMSGTNPGGTQAAAPSAPANPQPAAHNPAAHSAADLDAARAEGARAERERASSILGHESARGREALAQQCVSTGLSLDQSIAILSASPVAAAASGGANPFAQHMAALGNPAVNGVEKPGHEANDAAAIASSWDAAFGVPAPRRA</sequence>
<name>A0A1I2E6S4_9BURK</name>
<dbReference type="PANTHER" id="PTHR33209">
    <property type="entry name" value="PROTEASE 4"/>
    <property type="match status" value="1"/>
</dbReference>
<evidence type="ECO:0000256" key="2">
    <source>
        <dbReference type="ARBA" id="ARBA00022670"/>
    </source>
</evidence>
<accession>A0A1I2E6S4</accession>
<dbReference type="CDD" id="cd07022">
    <property type="entry name" value="S49_Sppa_36K_type"/>
    <property type="match status" value="1"/>
</dbReference>
<feature type="region of interest" description="Disordered" evidence="5">
    <location>
        <begin position="308"/>
        <end position="359"/>
    </location>
</feature>
<dbReference type="GO" id="GO:0006508">
    <property type="term" value="P:proteolysis"/>
    <property type="evidence" value="ECO:0007669"/>
    <property type="project" value="UniProtKB-KW"/>
</dbReference>
<dbReference type="Proteomes" id="UP000199119">
    <property type="component" value="Unassembled WGS sequence"/>
</dbReference>
<dbReference type="SUPFAM" id="SSF52096">
    <property type="entry name" value="ClpP/crotonase"/>
    <property type="match status" value="1"/>
</dbReference>
<reference evidence="8" key="1">
    <citation type="submission" date="2016-10" db="EMBL/GenBank/DDBJ databases">
        <authorList>
            <person name="Varghese N."/>
            <person name="Submissions S."/>
        </authorList>
    </citation>
    <scope>NUCLEOTIDE SEQUENCE [LARGE SCALE GENOMIC DNA]</scope>
    <source>
        <strain evidence="8">DSM 27981</strain>
    </source>
</reference>
<evidence type="ECO:0000256" key="1">
    <source>
        <dbReference type="ARBA" id="ARBA00008683"/>
    </source>
</evidence>
<dbReference type="OrthoDB" id="6999246at2"/>
<evidence type="ECO:0000313" key="8">
    <source>
        <dbReference type="Proteomes" id="UP000199119"/>
    </source>
</evidence>
<keyword evidence="8" id="KW-1185">Reference proteome</keyword>
<dbReference type="InterPro" id="IPR002142">
    <property type="entry name" value="Peptidase_S49"/>
</dbReference>
<evidence type="ECO:0000256" key="3">
    <source>
        <dbReference type="ARBA" id="ARBA00022801"/>
    </source>
</evidence>
<organism evidence="7 8">
    <name type="scientific">Paracidovorax wautersii</name>
    <dbReference type="NCBI Taxonomy" id="1177982"/>
    <lineage>
        <taxon>Bacteria</taxon>
        <taxon>Pseudomonadati</taxon>
        <taxon>Pseudomonadota</taxon>
        <taxon>Betaproteobacteria</taxon>
        <taxon>Burkholderiales</taxon>
        <taxon>Comamonadaceae</taxon>
        <taxon>Paracidovorax</taxon>
    </lineage>
</organism>
<feature type="compositionally biased region" description="Low complexity" evidence="5">
    <location>
        <begin position="321"/>
        <end position="346"/>
    </location>
</feature>
<evidence type="ECO:0000256" key="4">
    <source>
        <dbReference type="ARBA" id="ARBA00022825"/>
    </source>
</evidence>
<dbReference type="PANTHER" id="PTHR33209:SF1">
    <property type="entry name" value="PEPTIDASE S49 DOMAIN-CONTAINING PROTEIN"/>
    <property type="match status" value="1"/>
</dbReference>